<feature type="compositionally biased region" description="Low complexity" evidence="1">
    <location>
        <begin position="78"/>
        <end position="88"/>
    </location>
</feature>
<feature type="non-terminal residue" evidence="2">
    <location>
        <position position="120"/>
    </location>
</feature>
<dbReference type="AlphaFoldDB" id="A0AAV5WLB6"/>
<evidence type="ECO:0000313" key="2">
    <source>
        <dbReference type="EMBL" id="GMT31360.1"/>
    </source>
</evidence>
<keyword evidence="3" id="KW-1185">Reference proteome</keyword>
<evidence type="ECO:0008006" key="4">
    <source>
        <dbReference type="Google" id="ProtNLM"/>
    </source>
</evidence>
<feature type="compositionally biased region" description="Basic and acidic residues" evidence="1">
    <location>
        <begin position="35"/>
        <end position="52"/>
    </location>
</feature>
<protein>
    <recommendedName>
        <fullName evidence="4">Neurotrophin-3</fullName>
    </recommendedName>
</protein>
<feature type="region of interest" description="Disordered" evidence="1">
    <location>
        <begin position="35"/>
        <end position="107"/>
    </location>
</feature>
<sequence length="120" mass="13407">SLLGMPATQMYDNASDEINSRILNMIIHAEKMLTDLPKDGKGVRLPDAREQNPEPTYEFTSSDESVQPTRNSRKYKSSKASTSRSSFSILPQKKKSDKAQWQTADGRGVVVNVSVKVPHR</sequence>
<organism evidence="2 3">
    <name type="scientific">Pristionchus fissidentatus</name>
    <dbReference type="NCBI Taxonomy" id="1538716"/>
    <lineage>
        <taxon>Eukaryota</taxon>
        <taxon>Metazoa</taxon>
        <taxon>Ecdysozoa</taxon>
        <taxon>Nematoda</taxon>
        <taxon>Chromadorea</taxon>
        <taxon>Rhabditida</taxon>
        <taxon>Rhabditina</taxon>
        <taxon>Diplogasteromorpha</taxon>
        <taxon>Diplogasteroidea</taxon>
        <taxon>Neodiplogasteridae</taxon>
        <taxon>Pristionchus</taxon>
    </lineage>
</organism>
<evidence type="ECO:0000256" key="1">
    <source>
        <dbReference type="SAM" id="MobiDB-lite"/>
    </source>
</evidence>
<gene>
    <name evidence="2" type="ORF">PFISCL1PPCAC_22657</name>
</gene>
<evidence type="ECO:0000313" key="3">
    <source>
        <dbReference type="Proteomes" id="UP001432322"/>
    </source>
</evidence>
<accession>A0AAV5WLB6</accession>
<dbReference type="Proteomes" id="UP001432322">
    <property type="component" value="Unassembled WGS sequence"/>
</dbReference>
<feature type="compositionally biased region" description="Polar residues" evidence="1">
    <location>
        <begin position="58"/>
        <end position="70"/>
    </location>
</feature>
<feature type="non-terminal residue" evidence="2">
    <location>
        <position position="1"/>
    </location>
</feature>
<proteinExistence type="predicted"/>
<reference evidence="2" key="1">
    <citation type="submission" date="2023-10" db="EMBL/GenBank/DDBJ databases">
        <title>Genome assembly of Pristionchus species.</title>
        <authorList>
            <person name="Yoshida K."/>
            <person name="Sommer R.J."/>
        </authorList>
    </citation>
    <scope>NUCLEOTIDE SEQUENCE</scope>
    <source>
        <strain evidence="2">RS5133</strain>
    </source>
</reference>
<name>A0AAV5WLB6_9BILA</name>
<comment type="caution">
    <text evidence="2">The sequence shown here is derived from an EMBL/GenBank/DDBJ whole genome shotgun (WGS) entry which is preliminary data.</text>
</comment>
<dbReference type="EMBL" id="BTSY01000006">
    <property type="protein sequence ID" value="GMT31360.1"/>
    <property type="molecule type" value="Genomic_DNA"/>
</dbReference>